<feature type="transmembrane region" description="Helical" evidence="11">
    <location>
        <begin position="309"/>
        <end position="329"/>
    </location>
</feature>
<dbReference type="PROSITE" id="PS50850">
    <property type="entry name" value="MFS"/>
    <property type="match status" value="1"/>
</dbReference>
<feature type="transmembrane region" description="Helical" evidence="11">
    <location>
        <begin position="242"/>
        <end position="261"/>
    </location>
</feature>
<feature type="transmembrane region" description="Helical" evidence="11">
    <location>
        <begin position="21"/>
        <end position="47"/>
    </location>
</feature>
<feature type="transmembrane region" description="Helical" evidence="11">
    <location>
        <begin position="161"/>
        <end position="181"/>
    </location>
</feature>
<evidence type="ECO:0000256" key="5">
    <source>
        <dbReference type="ARBA" id="ARBA00022692"/>
    </source>
</evidence>
<feature type="transmembrane region" description="Helical" evidence="11">
    <location>
        <begin position="370"/>
        <end position="393"/>
    </location>
</feature>
<dbReference type="Gene3D" id="1.20.1250.20">
    <property type="entry name" value="MFS general substrate transporter like domains"/>
    <property type="match status" value="2"/>
</dbReference>
<feature type="transmembrane region" description="Helical" evidence="11">
    <location>
        <begin position="193"/>
        <end position="212"/>
    </location>
</feature>
<evidence type="ECO:0000256" key="11">
    <source>
        <dbReference type="SAM" id="Phobius"/>
    </source>
</evidence>
<evidence type="ECO:0000256" key="9">
    <source>
        <dbReference type="ARBA" id="ARBA00037295"/>
    </source>
</evidence>
<dbReference type="PANTHER" id="PTHR43528:SF1">
    <property type="entry name" value="ALPHA-KETOGLUTARATE PERMEASE"/>
    <property type="match status" value="1"/>
</dbReference>
<dbReference type="OrthoDB" id="9066401at2"/>
<comment type="caution">
    <text evidence="13">The sequence shown here is derived from an EMBL/GenBank/DDBJ whole genome shotgun (WGS) entry which is preliminary data.</text>
</comment>
<dbReference type="InterPro" id="IPR005828">
    <property type="entry name" value="MFS_sugar_transport-like"/>
</dbReference>
<feature type="transmembrane region" description="Helical" evidence="11">
    <location>
        <begin position="89"/>
        <end position="107"/>
    </location>
</feature>
<dbReference type="InterPro" id="IPR020846">
    <property type="entry name" value="MFS_dom"/>
</dbReference>
<evidence type="ECO:0000313" key="13">
    <source>
        <dbReference type="EMBL" id="TBT82875.1"/>
    </source>
</evidence>
<keyword evidence="8 11" id="KW-0472">Membrane</keyword>
<feature type="transmembrane region" description="Helical" evidence="11">
    <location>
        <begin position="53"/>
        <end position="77"/>
    </location>
</feature>
<dbReference type="EMBL" id="SDMQ01000016">
    <property type="protein sequence ID" value="TBT82875.1"/>
    <property type="molecule type" value="Genomic_DNA"/>
</dbReference>
<feature type="transmembrane region" description="Helical" evidence="11">
    <location>
        <begin position="399"/>
        <end position="419"/>
    </location>
</feature>
<evidence type="ECO:0000256" key="10">
    <source>
        <dbReference type="ARBA" id="ARBA00039918"/>
    </source>
</evidence>
<dbReference type="FunFam" id="1.20.1250.20:FF:000001">
    <property type="entry name" value="Dicarboxylate MFS transporter"/>
    <property type="match status" value="1"/>
</dbReference>
<dbReference type="Pfam" id="PF00083">
    <property type="entry name" value="Sugar_tr"/>
    <property type="match status" value="1"/>
</dbReference>
<evidence type="ECO:0000256" key="6">
    <source>
        <dbReference type="ARBA" id="ARBA00022847"/>
    </source>
</evidence>
<dbReference type="PROSITE" id="PS00217">
    <property type="entry name" value="SUGAR_TRANSPORT_2"/>
    <property type="match status" value="1"/>
</dbReference>
<dbReference type="InterPro" id="IPR011701">
    <property type="entry name" value="MFS"/>
</dbReference>
<dbReference type="RefSeq" id="WP_131169679.1">
    <property type="nucleotide sequence ID" value="NZ_SDMQ01000016.1"/>
</dbReference>
<dbReference type="GO" id="GO:0005886">
    <property type="term" value="C:plasma membrane"/>
    <property type="evidence" value="ECO:0007669"/>
    <property type="project" value="UniProtKB-SubCell"/>
</dbReference>
<proteinExistence type="inferred from homology"/>
<dbReference type="InterPro" id="IPR005829">
    <property type="entry name" value="Sugar_transporter_CS"/>
</dbReference>
<dbReference type="InterPro" id="IPR036259">
    <property type="entry name" value="MFS_trans_sf"/>
</dbReference>
<evidence type="ECO:0000256" key="3">
    <source>
        <dbReference type="ARBA" id="ARBA00022448"/>
    </source>
</evidence>
<keyword evidence="6" id="KW-0769">Symport</keyword>
<keyword evidence="5 11" id="KW-0812">Transmembrane</keyword>
<comment type="similarity">
    <text evidence="2">Belongs to the major facilitator superfamily. Metabolite:H+ Symporter (MHS) family (TC 2.A.1.6) family.</text>
</comment>
<organism evidence="13 14">
    <name type="scientific">Propioniciclava sinopodophylli</name>
    <dbReference type="NCBI Taxonomy" id="1837344"/>
    <lineage>
        <taxon>Bacteria</taxon>
        <taxon>Bacillati</taxon>
        <taxon>Actinomycetota</taxon>
        <taxon>Actinomycetes</taxon>
        <taxon>Propionibacteriales</taxon>
        <taxon>Propionibacteriaceae</taxon>
        <taxon>Propioniciclava</taxon>
    </lineage>
</organism>
<keyword evidence="4" id="KW-1003">Cell membrane</keyword>
<keyword evidence="7 11" id="KW-1133">Transmembrane helix</keyword>
<sequence>MTKTAEREQRERTRRRSLFAGTVGNLVEWFDWSVYGFFLPVFASSFFPLEDRFALILAGFTIFAVGFFFRPLGGAVLGSYADRHGRRAGMTLTILLMAGASALIALLPTYGQIGVAAPVLLTLARCVQGFSAGGEFGTSSAFLVENAPRGRRAWAGSWQQVSVGAGTLLASVLASIMFATLSDEALAVWGWRVAFGIGAVLGLLGLWLRMAVPDTEAFTRTRDTGRVVRNPLTTVLKEHPRAALRVIGLVAAGTALVQFWFISLPSVLTLHTGVELRSAQFAAMLGLALFTILQPVSGYLSDRFGRRPLLLFFAIGSALSFIPLVNTIGQTMSSVLVAVSVSAVLLAAYAGSLAAVMAEQFPPEVRTAGISLPYGVAVAVFGGLAPVLATAMVARGSFWVFQAVMVVLCVVSAVVYWRMSETSDFAQPRPVAAKGFSIDEPLAGLD</sequence>
<dbReference type="GO" id="GO:0015293">
    <property type="term" value="F:symporter activity"/>
    <property type="evidence" value="ECO:0007669"/>
    <property type="project" value="UniProtKB-KW"/>
</dbReference>
<evidence type="ECO:0000256" key="7">
    <source>
        <dbReference type="ARBA" id="ARBA00022989"/>
    </source>
</evidence>
<gene>
    <name evidence="13" type="ORF">ET989_12970</name>
</gene>
<dbReference type="InterPro" id="IPR051084">
    <property type="entry name" value="H+-coupled_symporters"/>
</dbReference>
<evidence type="ECO:0000313" key="14">
    <source>
        <dbReference type="Proteomes" id="UP000292373"/>
    </source>
</evidence>
<feature type="domain" description="Major facilitator superfamily (MFS) profile" evidence="12">
    <location>
        <begin position="17"/>
        <end position="420"/>
    </location>
</feature>
<evidence type="ECO:0000256" key="1">
    <source>
        <dbReference type="ARBA" id="ARBA00004651"/>
    </source>
</evidence>
<protein>
    <recommendedName>
        <fullName evidence="10">Putative proline/betaine transporter</fullName>
    </recommendedName>
</protein>
<feature type="transmembrane region" description="Helical" evidence="11">
    <location>
        <begin position="281"/>
        <end position="300"/>
    </location>
</feature>
<evidence type="ECO:0000256" key="2">
    <source>
        <dbReference type="ARBA" id="ARBA00008240"/>
    </source>
</evidence>
<dbReference type="AlphaFoldDB" id="A0A4Q9KB19"/>
<evidence type="ECO:0000256" key="8">
    <source>
        <dbReference type="ARBA" id="ARBA00023136"/>
    </source>
</evidence>
<dbReference type="PROSITE" id="PS00216">
    <property type="entry name" value="SUGAR_TRANSPORT_1"/>
    <property type="match status" value="1"/>
</dbReference>
<evidence type="ECO:0000256" key="4">
    <source>
        <dbReference type="ARBA" id="ARBA00022475"/>
    </source>
</evidence>
<dbReference type="Pfam" id="PF07690">
    <property type="entry name" value="MFS_1"/>
    <property type="match status" value="1"/>
</dbReference>
<name>A0A4Q9KB19_9ACTN</name>
<reference evidence="13 14" key="1">
    <citation type="submission" date="2019-01" db="EMBL/GenBank/DDBJ databases">
        <title>Lactibacter flavus gen. nov., sp. nov., a novel bacterium of the family Propionibacteriaceae isolated from raw milk and dairy products.</title>
        <authorList>
            <person name="Huptas C."/>
            <person name="Wenning M."/>
            <person name="Breitenwieser F."/>
            <person name="Doll E."/>
            <person name="Von Neubeck M."/>
            <person name="Busse H.-J."/>
            <person name="Scherer S."/>
        </authorList>
    </citation>
    <scope>NUCLEOTIDE SEQUENCE [LARGE SCALE GENOMIC DNA]</scope>
    <source>
        <strain evidence="13 14">KCTC 33808</strain>
    </source>
</reference>
<dbReference type="PANTHER" id="PTHR43528">
    <property type="entry name" value="ALPHA-KETOGLUTARATE PERMEASE"/>
    <property type="match status" value="1"/>
</dbReference>
<feature type="transmembrane region" description="Helical" evidence="11">
    <location>
        <begin position="335"/>
        <end position="358"/>
    </location>
</feature>
<keyword evidence="14" id="KW-1185">Reference proteome</keyword>
<comment type="subcellular location">
    <subcellularLocation>
        <location evidence="1">Cell membrane</location>
        <topology evidence="1">Multi-pass membrane protein</topology>
    </subcellularLocation>
</comment>
<feature type="transmembrane region" description="Helical" evidence="11">
    <location>
        <begin position="113"/>
        <end position="133"/>
    </location>
</feature>
<evidence type="ECO:0000259" key="12">
    <source>
        <dbReference type="PROSITE" id="PS50850"/>
    </source>
</evidence>
<accession>A0A4Q9KB19</accession>
<keyword evidence="3" id="KW-0813">Transport</keyword>
<dbReference type="Proteomes" id="UP000292373">
    <property type="component" value="Unassembled WGS sequence"/>
</dbReference>
<dbReference type="SUPFAM" id="SSF103473">
    <property type="entry name" value="MFS general substrate transporter"/>
    <property type="match status" value="1"/>
</dbReference>
<comment type="function">
    <text evidence="9">May be a proton symporter involved in the uptake of osmolytes such as proline and glycine betaine.</text>
</comment>